<reference evidence="3" key="1">
    <citation type="journal article" date="2019" name="Nat. Commun.">
        <title>The genome of broomcorn millet.</title>
        <authorList>
            <person name="Zou C."/>
            <person name="Miki D."/>
            <person name="Li D."/>
            <person name="Tang Q."/>
            <person name="Xiao L."/>
            <person name="Rajput S."/>
            <person name="Deng P."/>
            <person name="Jia W."/>
            <person name="Huang R."/>
            <person name="Zhang M."/>
            <person name="Sun Y."/>
            <person name="Hu J."/>
            <person name="Fu X."/>
            <person name="Schnable P.S."/>
            <person name="Li F."/>
            <person name="Zhang H."/>
            <person name="Feng B."/>
            <person name="Zhu X."/>
            <person name="Liu R."/>
            <person name="Schnable J.C."/>
            <person name="Zhu J.-K."/>
            <person name="Zhang H."/>
        </authorList>
    </citation>
    <scope>NUCLEOTIDE SEQUENCE [LARGE SCALE GENOMIC DNA]</scope>
</reference>
<dbReference type="Proteomes" id="UP000275267">
    <property type="component" value="Unassembled WGS sequence"/>
</dbReference>
<name>A0A3L6PHB6_PANMI</name>
<feature type="compositionally biased region" description="Low complexity" evidence="1">
    <location>
        <begin position="164"/>
        <end position="174"/>
    </location>
</feature>
<evidence type="ECO:0000313" key="3">
    <source>
        <dbReference type="Proteomes" id="UP000275267"/>
    </source>
</evidence>
<dbReference type="GO" id="GO:0010032">
    <property type="term" value="P:meiotic chromosome condensation"/>
    <property type="evidence" value="ECO:0007669"/>
    <property type="project" value="TreeGrafter"/>
</dbReference>
<keyword evidence="3" id="KW-1185">Reference proteome</keyword>
<dbReference type="PANTHER" id="PTHR14222">
    <property type="entry name" value="CONDENSIN"/>
    <property type="match status" value="1"/>
</dbReference>
<protein>
    <submittedName>
        <fullName evidence="2">Condensin-2 complex subunit D3</fullName>
    </submittedName>
</protein>
<dbReference type="GO" id="GO:0042393">
    <property type="term" value="F:histone binding"/>
    <property type="evidence" value="ECO:0007669"/>
    <property type="project" value="TreeGrafter"/>
</dbReference>
<feature type="region of interest" description="Disordered" evidence="1">
    <location>
        <begin position="138"/>
        <end position="174"/>
    </location>
</feature>
<dbReference type="STRING" id="4540.A0A3L6PHB6"/>
<dbReference type="EMBL" id="PQIB02000018">
    <property type="protein sequence ID" value="RLM55721.1"/>
    <property type="molecule type" value="Genomic_DNA"/>
</dbReference>
<dbReference type="InterPro" id="IPR026971">
    <property type="entry name" value="CND1/NCAPD3"/>
</dbReference>
<dbReference type="PANTHER" id="PTHR14222:SF1">
    <property type="entry name" value="CONDENSIN-2 COMPLEX SUBUNIT D3"/>
    <property type="match status" value="1"/>
</dbReference>
<dbReference type="GO" id="GO:0007076">
    <property type="term" value="P:mitotic chromosome condensation"/>
    <property type="evidence" value="ECO:0007669"/>
    <property type="project" value="InterPro"/>
</dbReference>
<proteinExistence type="predicted"/>
<feature type="compositionally biased region" description="Low complexity" evidence="1">
    <location>
        <begin position="21"/>
        <end position="30"/>
    </location>
</feature>
<evidence type="ECO:0000256" key="1">
    <source>
        <dbReference type="SAM" id="MobiDB-lite"/>
    </source>
</evidence>
<dbReference type="AlphaFoldDB" id="A0A3L6PHB6"/>
<feature type="region of interest" description="Disordered" evidence="1">
    <location>
        <begin position="1"/>
        <end position="30"/>
    </location>
</feature>
<accession>A0A3L6PHB6</accession>
<dbReference type="OrthoDB" id="10263978at2759"/>
<sequence>MDADEMDIDLDGAGAADKDSLSASPASASGSFPAVLSELAALHRRASSSSPPLSLPSITYLSSAPASVASLFPCLAAAGIPASSLLPPLEASLSAHPLPAAVAYLRLLLAPASPLLTLFSPLPFLSLLRSIRKAASSSAGAANPSSGSGGGRGNPRKRKNQRHQPAAAPQAAPSRALSLLADAAGRLPLRAHPDARRSLVDTAAELAAFDVLAAVLGSDYHAEEVQDVVRALGSEEREGFATYVVDMSKGKAKERLLAVDLMLAILPVLLPSDGDDCDLEEVKFLRVLVERCSDSVGGVRARALTNAAQAIGLIGRPVDESLLCAMVPHALIH</sequence>
<gene>
    <name evidence="2" type="ORF">C2845_PM10G14780</name>
</gene>
<comment type="caution">
    <text evidence="2">The sequence shown here is derived from an EMBL/GenBank/DDBJ whole genome shotgun (WGS) entry which is preliminary data.</text>
</comment>
<dbReference type="GO" id="GO:0000779">
    <property type="term" value="C:condensed chromosome, centromeric region"/>
    <property type="evidence" value="ECO:0007669"/>
    <property type="project" value="TreeGrafter"/>
</dbReference>
<organism evidence="2 3">
    <name type="scientific">Panicum miliaceum</name>
    <name type="common">Proso millet</name>
    <name type="synonym">Broomcorn millet</name>
    <dbReference type="NCBI Taxonomy" id="4540"/>
    <lineage>
        <taxon>Eukaryota</taxon>
        <taxon>Viridiplantae</taxon>
        <taxon>Streptophyta</taxon>
        <taxon>Embryophyta</taxon>
        <taxon>Tracheophyta</taxon>
        <taxon>Spermatophyta</taxon>
        <taxon>Magnoliopsida</taxon>
        <taxon>Liliopsida</taxon>
        <taxon>Poales</taxon>
        <taxon>Poaceae</taxon>
        <taxon>PACMAD clade</taxon>
        <taxon>Panicoideae</taxon>
        <taxon>Panicodae</taxon>
        <taxon>Paniceae</taxon>
        <taxon>Panicinae</taxon>
        <taxon>Panicum</taxon>
        <taxon>Panicum sect. Panicum</taxon>
    </lineage>
</organism>
<dbReference type="GO" id="GO:0000796">
    <property type="term" value="C:condensin complex"/>
    <property type="evidence" value="ECO:0007669"/>
    <property type="project" value="TreeGrafter"/>
</dbReference>
<evidence type="ECO:0000313" key="2">
    <source>
        <dbReference type="EMBL" id="RLM55721.1"/>
    </source>
</evidence>
<feature type="compositionally biased region" description="Acidic residues" evidence="1">
    <location>
        <begin position="1"/>
        <end position="10"/>
    </location>
</feature>